<evidence type="ECO:0000259" key="2">
    <source>
        <dbReference type="Pfam" id="PF08327"/>
    </source>
</evidence>
<sequence length="156" mass="17685">MSKSSESSFVYVTFIRTTPEKLWSALTDANQMKDYWFGMQIISDWKPGAAWQMLFPDGRVADTGEILELDPPHRIQLKWRNEFRPELKAEGFALCTIDLEPYSEAVRLTIAHSIELAESKFIQAVSGGWPKILSNLKSLLETGSVVLTQADHSHSR</sequence>
<reference evidence="3" key="1">
    <citation type="submission" date="2021-04" db="EMBL/GenBank/DDBJ databases">
        <title>Phylogenetic analysis of Acidobacteriaceae.</title>
        <authorList>
            <person name="Qiu L."/>
            <person name="Zhang Q."/>
        </authorList>
    </citation>
    <scope>NUCLEOTIDE SEQUENCE</scope>
    <source>
        <strain evidence="3">DSM 25168</strain>
    </source>
</reference>
<dbReference type="InterPro" id="IPR023393">
    <property type="entry name" value="START-like_dom_sf"/>
</dbReference>
<dbReference type="KEGG" id="orp:MOP44_01450"/>
<proteinExistence type="inferred from homology"/>
<dbReference type="SUPFAM" id="SSF55961">
    <property type="entry name" value="Bet v1-like"/>
    <property type="match status" value="1"/>
</dbReference>
<keyword evidence="4" id="KW-1185">Reference proteome</keyword>
<evidence type="ECO:0000313" key="3">
    <source>
        <dbReference type="EMBL" id="UWZ84612.1"/>
    </source>
</evidence>
<comment type="similarity">
    <text evidence="1">Belongs to the AHA1 family.</text>
</comment>
<dbReference type="Pfam" id="PF08327">
    <property type="entry name" value="AHSA1"/>
    <property type="match status" value="1"/>
</dbReference>
<dbReference type="InterPro" id="IPR013538">
    <property type="entry name" value="ASHA1/2-like_C"/>
</dbReference>
<dbReference type="CDD" id="cd08893">
    <property type="entry name" value="SRPBCC_CalC_Aha1-like_GntR-HTH"/>
    <property type="match status" value="1"/>
</dbReference>
<dbReference type="AlphaFoldDB" id="A0A9J7BP01"/>
<evidence type="ECO:0000256" key="1">
    <source>
        <dbReference type="ARBA" id="ARBA00006817"/>
    </source>
</evidence>
<name>A0A9J7BP01_9BACT</name>
<dbReference type="Proteomes" id="UP001059380">
    <property type="component" value="Chromosome"/>
</dbReference>
<accession>A0A9J7BP01</accession>
<dbReference type="Gene3D" id="3.30.530.20">
    <property type="match status" value="1"/>
</dbReference>
<organism evidence="3 4">
    <name type="scientific">Occallatibacter riparius</name>
    <dbReference type="NCBI Taxonomy" id="1002689"/>
    <lineage>
        <taxon>Bacteria</taxon>
        <taxon>Pseudomonadati</taxon>
        <taxon>Acidobacteriota</taxon>
        <taxon>Terriglobia</taxon>
        <taxon>Terriglobales</taxon>
        <taxon>Acidobacteriaceae</taxon>
        <taxon>Occallatibacter</taxon>
    </lineage>
</organism>
<dbReference type="RefSeq" id="WP_260794118.1">
    <property type="nucleotide sequence ID" value="NZ_CP093313.1"/>
</dbReference>
<protein>
    <submittedName>
        <fullName evidence="3">SRPBCC family protein</fullName>
    </submittedName>
</protein>
<gene>
    <name evidence="3" type="ORF">MOP44_01450</name>
</gene>
<feature type="domain" description="Activator of Hsp90 ATPase homologue 1/2-like C-terminal" evidence="2">
    <location>
        <begin position="17"/>
        <end position="141"/>
    </location>
</feature>
<evidence type="ECO:0000313" key="4">
    <source>
        <dbReference type="Proteomes" id="UP001059380"/>
    </source>
</evidence>
<dbReference type="EMBL" id="CP093313">
    <property type="protein sequence ID" value="UWZ84612.1"/>
    <property type="molecule type" value="Genomic_DNA"/>
</dbReference>